<accession>A0A1H1X9J6</accession>
<reference evidence="5" key="2">
    <citation type="submission" date="2016-10" db="EMBL/GenBank/DDBJ databases">
        <authorList>
            <person name="Varghese N."/>
            <person name="Submissions S."/>
        </authorList>
    </citation>
    <scope>NUCLEOTIDE SEQUENCE [LARGE SCALE GENOMIC DNA]</scope>
    <source>
        <strain evidence="5">CPCC 202695</strain>
    </source>
</reference>
<dbReference type="PANTHER" id="PTHR37031:SF2">
    <property type="entry name" value="PHOD-LIKE PHOSPHATASE METALLOPHOSPHATASE DOMAIN-CONTAINING PROTEIN"/>
    <property type="match status" value="1"/>
</dbReference>
<evidence type="ECO:0000313" key="3">
    <source>
        <dbReference type="EMBL" id="MCP2366363.1"/>
    </source>
</evidence>
<dbReference type="InterPro" id="IPR056702">
    <property type="entry name" value="DUF7800"/>
</dbReference>
<proteinExistence type="predicted"/>
<evidence type="ECO:0000313" key="6">
    <source>
        <dbReference type="Proteomes" id="UP000893823"/>
    </source>
</evidence>
<dbReference type="EMBL" id="LT629755">
    <property type="protein sequence ID" value="SDT05944.1"/>
    <property type="molecule type" value="Genomic_DNA"/>
</dbReference>
<name>A0A1H1X9J6_9MICO</name>
<dbReference type="EMBL" id="SODL02000001">
    <property type="protein sequence ID" value="MCP2366363.1"/>
    <property type="molecule type" value="Genomic_DNA"/>
</dbReference>
<feature type="domain" description="DUF7800" evidence="2">
    <location>
        <begin position="4"/>
        <end position="83"/>
    </location>
</feature>
<dbReference type="RefSeq" id="WP_092672743.1">
    <property type="nucleotide sequence ID" value="NZ_BMDN01000001.1"/>
</dbReference>
<feature type="domain" description="PhoD-like phosphatase metallophosphatase" evidence="1">
    <location>
        <begin position="142"/>
        <end position="453"/>
    </location>
</feature>
<reference evidence="3" key="3">
    <citation type="submission" date="2022-06" db="EMBL/GenBank/DDBJ databases">
        <title>Genomic Encyclopedia of Type Strains, Phase III (KMG-III): the genomes of soil and plant-associated and newly described type strains.</title>
        <authorList>
            <person name="Whitman W."/>
        </authorList>
    </citation>
    <scope>NUCLEOTIDE SEQUENCE</scope>
    <source>
        <strain evidence="3">CPCC 202695</strain>
    </source>
</reference>
<dbReference type="InterPro" id="IPR018946">
    <property type="entry name" value="PhoD-like_MPP"/>
</dbReference>
<dbReference type="Pfam" id="PF09423">
    <property type="entry name" value="PhoD"/>
    <property type="match status" value="1"/>
</dbReference>
<dbReference type="Pfam" id="PF25077">
    <property type="entry name" value="DUF7800"/>
    <property type="match status" value="1"/>
</dbReference>
<reference evidence="4" key="1">
    <citation type="submission" date="2016-10" db="EMBL/GenBank/DDBJ databases">
        <authorList>
            <person name="de Groot N.N."/>
        </authorList>
    </citation>
    <scope>NUCLEOTIDE SEQUENCE [LARGE SCALE GENOMIC DNA]</scope>
    <source>
        <strain evidence="4">CPCC 202695</strain>
    </source>
</reference>
<dbReference type="Gene3D" id="3.60.21.70">
    <property type="entry name" value="PhoD-like phosphatase"/>
    <property type="match status" value="1"/>
</dbReference>
<dbReference type="PANTHER" id="PTHR37031">
    <property type="entry name" value="METALLOPHOSPHATASE BINDING DOMAIN PROTEIN"/>
    <property type="match status" value="1"/>
</dbReference>
<organism evidence="4 5">
    <name type="scientific">Agromyces flavus</name>
    <dbReference type="NCBI Taxonomy" id="589382"/>
    <lineage>
        <taxon>Bacteria</taxon>
        <taxon>Bacillati</taxon>
        <taxon>Actinomycetota</taxon>
        <taxon>Actinomycetes</taxon>
        <taxon>Micrococcales</taxon>
        <taxon>Microbacteriaceae</taxon>
        <taxon>Agromyces</taxon>
    </lineage>
</organism>
<evidence type="ECO:0000259" key="1">
    <source>
        <dbReference type="Pfam" id="PF09423"/>
    </source>
</evidence>
<dbReference type="OrthoDB" id="9795624at2"/>
<evidence type="ECO:0000313" key="4">
    <source>
        <dbReference type="EMBL" id="SDT05944.1"/>
    </source>
</evidence>
<evidence type="ECO:0000259" key="2">
    <source>
        <dbReference type="Pfam" id="PF25077"/>
    </source>
</evidence>
<gene>
    <name evidence="3" type="ORF">BCL57_000505</name>
    <name evidence="4" type="ORF">SAMN04489721_2430</name>
</gene>
<evidence type="ECO:0000313" key="5">
    <source>
        <dbReference type="Proteomes" id="UP000199482"/>
    </source>
</evidence>
<dbReference type="STRING" id="589382.SAMN04489721_2430"/>
<sequence>MAESPLVLGPMLRHVDETSASIWVETHSSGTVRVRAGGRAWSARTFRVHDHHYALVEVDGLEPDSVLPYEVDVDGVTAWPRAEPDPGDDFVAPASVIATRTPGRRLRLAYGSCRTSVPHDSHGNRTHGVDAMRTFALAMAAGDEERPDLLLFLGDQVYADLTSKEMQDFIRSRRDIHEEPGKELKDYEEYAHLYQLAWSDGANRWMLSTVPTAMIFDDHDVRDDWNASLDWKREMEATSWWHGRIVAGLGSYWVYQHLGNLSPSERAEDELWQRVVAHDREGAADELDLTEALDEFAERSDRDPASVRWSYSRDLDDVRLIVVDSRAARDLTPTARGLLDRDELAWFDEQLRGGFRQVIIATSLPFLLPMGLHHVEAWDEAISQGAWGRPAARIGERLRQAVDLEHWAAWEHTFQAVARMVSELADGARGPAPQNVLFLSGDVHYSYLAEVERGHGGRILQAVCSPVRNPLPRFLRWFAVVMSYGVATPVGAAAARSAKVPDAPFEWHTVKGPWFDNNLALLRDGPDGLVLTWHTGVVDHGDERHPRLKEVASVTVPADRDVEITA</sequence>
<dbReference type="InterPro" id="IPR038607">
    <property type="entry name" value="PhoD-like_sf"/>
</dbReference>
<dbReference type="SUPFAM" id="SSF56300">
    <property type="entry name" value="Metallo-dependent phosphatases"/>
    <property type="match status" value="1"/>
</dbReference>
<dbReference type="InterPro" id="IPR029052">
    <property type="entry name" value="Metallo-depent_PP-like"/>
</dbReference>
<dbReference type="Proteomes" id="UP000893823">
    <property type="component" value="Unassembled WGS sequence"/>
</dbReference>
<keyword evidence="6" id="KW-1185">Reference proteome</keyword>
<protein>
    <submittedName>
        <fullName evidence="4">PhoD-like phosphatase</fullName>
    </submittedName>
</protein>
<dbReference type="CDD" id="cd07389">
    <property type="entry name" value="MPP_PhoD"/>
    <property type="match status" value="1"/>
</dbReference>
<dbReference type="Proteomes" id="UP000199482">
    <property type="component" value="Chromosome I"/>
</dbReference>
<dbReference type="AlphaFoldDB" id="A0A1H1X9J6"/>